<comment type="caution">
    <text evidence="2">The sequence shown here is derived from an EMBL/GenBank/DDBJ whole genome shotgun (WGS) entry which is preliminary data.</text>
</comment>
<sequence length="311" mass="35987">MKGKEWLYTYRNSQQISSQTGLIGYLRADMGTLGTEFFSTWNGFRDDLNTDDFKKDIDTVINSFREKGGFLSNRDQLEDFCINSDNVFAYNTGVDYGVRVNTKEYAFLMRLNPYKGNYNLYCYCYKKGWLDSHLEKAEKGIRFIDSHYNEKFRIEDGDEIIIKSTEEKDTVRDAPARYVCRYIDDYHFEYGINLRHICEFAELCERTGNIVIPLRASLPNQCYVFVQSENKIGIINKGEMGYTDSKSGNGRPSENRRLVDEMNRNIGVSPAQYEAMKAGSMFGWHTPAADPKNYTEKGTPIKPKNRSHDAR</sequence>
<name>A0A934TZ12_9FIRM</name>
<gene>
    <name evidence="2" type="ORF">JKK62_01090</name>
</gene>
<organism evidence="2 3">
    <name type="scientific">Ruminococcus difficilis</name>
    <dbReference type="NCBI Taxonomy" id="2763069"/>
    <lineage>
        <taxon>Bacteria</taxon>
        <taxon>Bacillati</taxon>
        <taxon>Bacillota</taxon>
        <taxon>Clostridia</taxon>
        <taxon>Eubacteriales</taxon>
        <taxon>Oscillospiraceae</taxon>
        <taxon>Ruminococcus</taxon>
    </lineage>
</organism>
<accession>A0A934TZ12</accession>
<feature type="region of interest" description="Disordered" evidence="1">
    <location>
        <begin position="287"/>
        <end position="311"/>
    </location>
</feature>
<evidence type="ECO:0000313" key="3">
    <source>
        <dbReference type="Proteomes" id="UP000633365"/>
    </source>
</evidence>
<reference evidence="2" key="1">
    <citation type="submission" date="2021-01" db="EMBL/GenBank/DDBJ databases">
        <title>Genome public.</title>
        <authorList>
            <person name="Liu C."/>
            <person name="Sun Q."/>
        </authorList>
    </citation>
    <scope>NUCLEOTIDE SEQUENCE</scope>
    <source>
        <strain evidence="2">M6</strain>
    </source>
</reference>
<evidence type="ECO:0000313" key="2">
    <source>
        <dbReference type="EMBL" id="MBK6087265.1"/>
    </source>
</evidence>
<keyword evidence="3" id="KW-1185">Reference proteome</keyword>
<dbReference type="EMBL" id="JAEQMG010000018">
    <property type="protein sequence ID" value="MBK6087265.1"/>
    <property type="molecule type" value="Genomic_DNA"/>
</dbReference>
<proteinExistence type="predicted"/>
<protein>
    <submittedName>
        <fullName evidence="2">Uncharacterized protein</fullName>
    </submittedName>
</protein>
<dbReference type="Proteomes" id="UP000633365">
    <property type="component" value="Unassembled WGS sequence"/>
</dbReference>
<evidence type="ECO:0000256" key="1">
    <source>
        <dbReference type="SAM" id="MobiDB-lite"/>
    </source>
</evidence>
<dbReference type="AlphaFoldDB" id="A0A934TZ12"/>